<dbReference type="PANTHER" id="PTHR13027:SF7">
    <property type="entry name" value="VACUOLAR FUSION PROTEIN MON1 HOMOLOG"/>
    <property type="match status" value="1"/>
</dbReference>
<comment type="function">
    <text evidence="2">Plays an important role in membrane trafficking through the secretory apparatus.</text>
</comment>
<dbReference type="Pfam" id="PF19037">
    <property type="entry name" value="Fuz_longin_2"/>
    <property type="match status" value="1"/>
</dbReference>
<evidence type="ECO:0000313" key="7">
    <source>
        <dbReference type="EMBL" id="CAF1667512.1"/>
    </source>
</evidence>
<dbReference type="GO" id="GO:0016192">
    <property type="term" value="P:vesicle-mediated transport"/>
    <property type="evidence" value="ECO:0007669"/>
    <property type="project" value="InterPro"/>
</dbReference>
<feature type="domain" description="FUZ/MON1/HPS1 third Longin" evidence="6">
    <location>
        <begin position="415"/>
        <end position="514"/>
    </location>
</feature>
<gene>
    <name evidence="7" type="ORF">XAT740_LOCUS58056</name>
</gene>
<evidence type="ECO:0000259" key="4">
    <source>
        <dbReference type="Pfam" id="PF19036"/>
    </source>
</evidence>
<feature type="compositionally biased region" description="Acidic residues" evidence="3">
    <location>
        <begin position="67"/>
        <end position="79"/>
    </location>
</feature>
<comment type="caution">
    <text evidence="7">The sequence shown here is derived from an EMBL/GenBank/DDBJ whole genome shotgun (WGS) entry which is preliminary data.</text>
</comment>
<feature type="domain" description="FUZ/MON1/HPS1 second Longin" evidence="5">
    <location>
        <begin position="287"/>
        <end position="383"/>
    </location>
</feature>
<dbReference type="GO" id="GO:0006623">
    <property type="term" value="P:protein targeting to vacuole"/>
    <property type="evidence" value="ECO:0007669"/>
    <property type="project" value="UniProtKB-UniRule"/>
</dbReference>
<name>A0A816FXG4_ADIRI</name>
<evidence type="ECO:0000259" key="5">
    <source>
        <dbReference type="Pfam" id="PF19037"/>
    </source>
</evidence>
<sequence length="525" mass="60425">MAVRRPTILDMLSSRLESLPSYENLNKKSDEQAVFNEEQEPSSGLINLIRRNSYIEDDENISSADVTETDDSQNDDSVDDGLKSEPHATPRPSMVKNFDELNSVSTVDDEEAQMNLLKTPLKHLFILSENGKPVFTRYGDEDLLVTLMGVMQTLVSFAELADSSQLTYLKAGRNRIAFLHREPLIFVLVTHTNEHSMCLIQQLTYAYHQIISTLTLSRIKQKFAVQPNFDLRRWLSSAEKKLLMNIIDMYEHDMGMLMTSARCLIMSPSVRSQIGQIVALTIRGQKDMLFAIIFAHGHLVSIARLRNYHLHPADLYLLINLVNSSDAFKGVESWVPVCLPRFDTSGCLHAHISYLDDACDVCFVLLTVNPEHFQILSDFKQTIANKLRKQNLITQIKQALERERLLSDEMACPELRYFAYKSRGLSQYISSKLLKPYLTNDQHVRLFELIRFVYGRLHHPTHQLKLVYYVTEHEAILGWLAPGFELHVVFSPLITLDNVILCTDRILSYIRREESQLFIMRCEYF</sequence>
<feature type="domain" description="FUZ/MON1/HPS1 first Longin" evidence="4">
    <location>
        <begin position="122"/>
        <end position="240"/>
    </location>
</feature>
<keyword evidence="8" id="KW-1185">Reference proteome</keyword>
<dbReference type="InterPro" id="IPR011012">
    <property type="entry name" value="Longin-like_dom_sf"/>
</dbReference>
<dbReference type="PANTHER" id="PTHR13027">
    <property type="entry name" value="SAND PROTEIN-RELATED"/>
    <property type="match status" value="1"/>
</dbReference>
<evidence type="ECO:0000256" key="3">
    <source>
        <dbReference type="SAM" id="MobiDB-lite"/>
    </source>
</evidence>
<accession>A0A816FXG4</accession>
<dbReference type="InterPro" id="IPR004353">
    <property type="entry name" value="Mon1"/>
</dbReference>
<evidence type="ECO:0000256" key="2">
    <source>
        <dbReference type="RuleBase" id="RU367048"/>
    </source>
</evidence>
<dbReference type="Pfam" id="PF19038">
    <property type="entry name" value="Fuz_longin_3"/>
    <property type="match status" value="1"/>
</dbReference>
<dbReference type="InterPro" id="IPR043970">
    <property type="entry name" value="FUZ/MON1/HPS1_longin_3"/>
</dbReference>
<dbReference type="Proteomes" id="UP000663828">
    <property type="component" value="Unassembled WGS sequence"/>
</dbReference>
<dbReference type="Pfam" id="PF19036">
    <property type="entry name" value="Fuz_longin_1"/>
    <property type="match status" value="1"/>
</dbReference>
<protein>
    <recommendedName>
        <fullName evidence="2">Vacuolar fusion protein MON1 homolog</fullName>
    </recommendedName>
</protein>
<dbReference type="GO" id="GO:0035658">
    <property type="term" value="C:Mon1-Ccz1 complex"/>
    <property type="evidence" value="ECO:0007669"/>
    <property type="project" value="TreeGrafter"/>
</dbReference>
<dbReference type="PRINTS" id="PR01546">
    <property type="entry name" value="YEAST73DUF"/>
</dbReference>
<dbReference type="EMBL" id="CAJNOR010012414">
    <property type="protein sequence ID" value="CAF1667512.1"/>
    <property type="molecule type" value="Genomic_DNA"/>
</dbReference>
<comment type="similarity">
    <text evidence="1 2">Belongs to the MON1/SAND family.</text>
</comment>
<dbReference type="SUPFAM" id="SSF64356">
    <property type="entry name" value="SNARE-like"/>
    <property type="match status" value="1"/>
</dbReference>
<evidence type="ECO:0000313" key="8">
    <source>
        <dbReference type="Proteomes" id="UP000663828"/>
    </source>
</evidence>
<evidence type="ECO:0000256" key="1">
    <source>
        <dbReference type="ARBA" id="ARBA00008968"/>
    </source>
</evidence>
<proteinExistence type="inferred from homology"/>
<feature type="region of interest" description="Disordered" evidence="3">
    <location>
        <begin position="59"/>
        <end position="93"/>
    </location>
</feature>
<dbReference type="InterPro" id="IPR043972">
    <property type="entry name" value="FUZ/MON1/HPS1_longin_1"/>
</dbReference>
<dbReference type="InterPro" id="IPR043971">
    <property type="entry name" value="FUZ/MON1/HPS1_longin_2"/>
</dbReference>
<organism evidence="7 8">
    <name type="scientific">Adineta ricciae</name>
    <name type="common">Rotifer</name>
    <dbReference type="NCBI Taxonomy" id="249248"/>
    <lineage>
        <taxon>Eukaryota</taxon>
        <taxon>Metazoa</taxon>
        <taxon>Spiralia</taxon>
        <taxon>Gnathifera</taxon>
        <taxon>Rotifera</taxon>
        <taxon>Eurotatoria</taxon>
        <taxon>Bdelloidea</taxon>
        <taxon>Adinetida</taxon>
        <taxon>Adinetidae</taxon>
        <taxon>Adineta</taxon>
    </lineage>
</organism>
<dbReference type="AlphaFoldDB" id="A0A816FXG4"/>
<evidence type="ECO:0000259" key="6">
    <source>
        <dbReference type="Pfam" id="PF19038"/>
    </source>
</evidence>
<reference evidence="7" key="1">
    <citation type="submission" date="2021-02" db="EMBL/GenBank/DDBJ databases">
        <authorList>
            <person name="Nowell W R."/>
        </authorList>
    </citation>
    <scope>NUCLEOTIDE SEQUENCE</scope>
</reference>